<dbReference type="EnsemblBacteria" id="AAT82998">
    <property type="protein sequence ID" value="AAT82998"/>
    <property type="gene ID" value="PPA1249"/>
</dbReference>
<keyword evidence="9" id="KW-0067">ATP-binding</keyword>
<dbReference type="InterPro" id="IPR050156">
    <property type="entry name" value="TC-AMP_synthase_SUA5"/>
</dbReference>
<dbReference type="SUPFAM" id="SSF55821">
    <property type="entry name" value="YrdC/RibB"/>
    <property type="match status" value="1"/>
</dbReference>
<keyword evidence="7" id="KW-0548">Nucleotidyltransferase</keyword>
<reference evidence="14 15" key="1">
    <citation type="journal article" date="2004" name="Science">
        <title>The complete genome sequence of Propionibacterium acnes, a commensal of human skin.</title>
        <authorList>
            <person name="Bruggemann H."/>
            <person name="Henne A."/>
            <person name="Hoster F."/>
            <person name="Liesegang H."/>
            <person name="Wiezer A."/>
            <person name="Strittmatter A."/>
            <person name="Hujer S."/>
            <person name="Durre P."/>
            <person name="Gottschalk G."/>
        </authorList>
    </citation>
    <scope>NUCLEOTIDE SEQUENCE [LARGE SCALE GENOMIC DNA]</scope>
    <source>
        <strain evidence="15">DSM 16379 / KPA171202</strain>
    </source>
</reference>
<dbReference type="GO" id="GO:0008033">
    <property type="term" value="P:tRNA processing"/>
    <property type="evidence" value="ECO:0007669"/>
    <property type="project" value="UniProtKB-KW"/>
</dbReference>
<evidence type="ECO:0000256" key="9">
    <source>
        <dbReference type="ARBA" id="ARBA00022840"/>
    </source>
</evidence>
<evidence type="ECO:0000256" key="2">
    <source>
        <dbReference type="ARBA" id="ARBA00007663"/>
    </source>
</evidence>
<dbReference type="GO" id="GO:0061710">
    <property type="term" value="F:L-threonylcarbamoyladenylate synthase"/>
    <property type="evidence" value="ECO:0007669"/>
    <property type="project" value="UniProtKB-EC"/>
</dbReference>
<evidence type="ECO:0000256" key="6">
    <source>
        <dbReference type="ARBA" id="ARBA00022694"/>
    </source>
</evidence>
<evidence type="ECO:0000256" key="3">
    <source>
        <dbReference type="ARBA" id="ARBA00012584"/>
    </source>
</evidence>
<dbReference type="Gene3D" id="3.90.870.10">
    <property type="entry name" value="DHBP synthase"/>
    <property type="match status" value="1"/>
</dbReference>
<proteinExistence type="inferred from homology"/>
<dbReference type="EMBL" id="AE017283">
    <property type="protein sequence ID" value="AAT82998.1"/>
    <property type="molecule type" value="Genomic_DNA"/>
</dbReference>
<dbReference type="GO" id="GO:0003725">
    <property type="term" value="F:double-stranded RNA binding"/>
    <property type="evidence" value="ECO:0007669"/>
    <property type="project" value="InterPro"/>
</dbReference>
<sequence>MIWQVGRGSSRLADGARMDAMDETDQTMVNTDELAGPVAEEKSTVSGIEPRGDAAAEGSGISPFILDVANPDSCEDALEQAADAIADGECIVLPTDTVYGIGADALNALAVQRLLNAKERGRDMPPPVLVSDSVALPALCQHIPAGAKALAEKYWPGGLTLVLRAQESLGMDLGETNGTLAVRVPDQDQTRELLRMTGPLAVSSANKSGHPAALTAQEAADQLGVEVAVYLDAGPSRVGESSTIIDFVSTTDGKVVRQGALSLEAIHEVAPDVIGMEPPAIDQDSSENHGSDVAPTEATSTQSEIEG</sequence>
<evidence type="ECO:0000313" key="15">
    <source>
        <dbReference type="Proteomes" id="UP000000603"/>
    </source>
</evidence>
<evidence type="ECO:0000256" key="10">
    <source>
        <dbReference type="ARBA" id="ARBA00029774"/>
    </source>
</evidence>
<keyword evidence="4" id="KW-0963">Cytoplasm</keyword>
<dbReference type="eggNOG" id="COG0009">
    <property type="taxonomic scope" value="Bacteria"/>
</dbReference>
<dbReference type="GO" id="GO:0000049">
    <property type="term" value="F:tRNA binding"/>
    <property type="evidence" value="ECO:0007669"/>
    <property type="project" value="TreeGrafter"/>
</dbReference>
<protein>
    <recommendedName>
        <fullName evidence="10">L-threonylcarbamoyladenylate synthase</fullName>
        <ecNumber evidence="3">2.7.7.87</ecNumber>
    </recommendedName>
    <alternativeName>
        <fullName evidence="10">L-threonylcarbamoyladenylate synthase</fullName>
    </alternativeName>
</protein>
<dbReference type="EC" id="2.7.7.87" evidence="3"/>
<comment type="similarity">
    <text evidence="2">Belongs to the SUA5 family.</text>
</comment>
<comment type="subcellular location">
    <subcellularLocation>
        <location evidence="1">Cytoplasm</location>
    </subcellularLocation>
</comment>
<evidence type="ECO:0000256" key="4">
    <source>
        <dbReference type="ARBA" id="ARBA00022490"/>
    </source>
</evidence>
<dbReference type="HOGENOM" id="CLU_031397_3_1_11"/>
<organism evidence="14 15">
    <name type="scientific">Cutibacterium acnes (strain DSM 16379 / KPA171202)</name>
    <name type="common">Propionibacterium acnes</name>
    <dbReference type="NCBI Taxonomy" id="267747"/>
    <lineage>
        <taxon>Bacteria</taxon>
        <taxon>Bacillati</taxon>
        <taxon>Actinomycetota</taxon>
        <taxon>Actinomycetes</taxon>
        <taxon>Propionibacteriales</taxon>
        <taxon>Propionibacteriaceae</taxon>
        <taxon>Cutibacterium</taxon>
    </lineage>
</organism>
<feature type="domain" description="YrdC-like" evidence="13">
    <location>
        <begin position="75"/>
        <end position="261"/>
    </location>
</feature>
<accession>Q6A8B7</accession>
<dbReference type="GO" id="GO:0005524">
    <property type="term" value="F:ATP binding"/>
    <property type="evidence" value="ECO:0007669"/>
    <property type="project" value="UniProtKB-KW"/>
</dbReference>
<name>Q6A8B7_CUTAK</name>
<evidence type="ECO:0000313" key="14">
    <source>
        <dbReference type="EMBL" id="AAT82998.1"/>
    </source>
</evidence>
<evidence type="ECO:0000256" key="1">
    <source>
        <dbReference type="ARBA" id="ARBA00004496"/>
    </source>
</evidence>
<keyword evidence="6" id="KW-0819">tRNA processing</keyword>
<evidence type="ECO:0000256" key="8">
    <source>
        <dbReference type="ARBA" id="ARBA00022741"/>
    </source>
</evidence>
<dbReference type="KEGG" id="pac:PPA1249"/>
<gene>
    <name evidence="14" type="ordered locus">PPA1249</name>
</gene>
<keyword evidence="8" id="KW-0547">Nucleotide-binding</keyword>
<dbReference type="Pfam" id="PF01300">
    <property type="entry name" value="Sua5_yciO_yrdC"/>
    <property type="match status" value="1"/>
</dbReference>
<dbReference type="AlphaFoldDB" id="Q6A8B7"/>
<dbReference type="PROSITE" id="PS51163">
    <property type="entry name" value="YRDC"/>
    <property type="match status" value="1"/>
</dbReference>
<feature type="compositionally biased region" description="Polar residues" evidence="12">
    <location>
        <begin position="297"/>
        <end position="307"/>
    </location>
</feature>
<evidence type="ECO:0000256" key="11">
    <source>
        <dbReference type="ARBA" id="ARBA00048366"/>
    </source>
</evidence>
<dbReference type="InterPro" id="IPR006070">
    <property type="entry name" value="Sua5-like_dom"/>
</dbReference>
<dbReference type="PANTHER" id="PTHR17490:SF16">
    <property type="entry name" value="THREONYLCARBAMOYL-AMP SYNTHASE"/>
    <property type="match status" value="1"/>
</dbReference>
<dbReference type="GO" id="GO:0006450">
    <property type="term" value="P:regulation of translational fidelity"/>
    <property type="evidence" value="ECO:0007669"/>
    <property type="project" value="TreeGrafter"/>
</dbReference>
<dbReference type="PANTHER" id="PTHR17490">
    <property type="entry name" value="SUA5"/>
    <property type="match status" value="1"/>
</dbReference>
<evidence type="ECO:0000256" key="7">
    <source>
        <dbReference type="ARBA" id="ARBA00022695"/>
    </source>
</evidence>
<keyword evidence="5" id="KW-0808">Transferase</keyword>
<evidence type="ECO:0000256" key="12">
    <source>
        <dbReference type="SAM" id="MobiDB-lite"/>
    </source>
</evidence>
<dbReference type="InterPro" id="IPR017945">
    <property type="entry name" value="DHBP_synth_RibB-like_a/b_dom"/>
</dbReference>
<dbReference type="NCBIfam" id="TIGR00057">
    <property type="entry name" value="L-threonylcarbamoyladenylate synthase"/>
    <property type="match status" value="1"/>
</dbReference>
<dbReference type="GO" id="GO:0005737">
    <property type="term" value="C:cytoplasm"/>
    <property type="evidence" value="ECO:0007669"/>
    <property type="project" value="UniProtKB-SubCell"/>
</dbReference>
<evidence type="ECO:0000259" key="13">
    <source>
        <dbReference type="PROSITE" id="PS51163"/>
    </source>
</evidence>
<feature type="region of interest" description="Disordered" evidence="12">
    <location>
        <begin position="276"/>
        <end position="307"/>
    </location>
</feature>
<comment type="catalytic activity">
    <reaction evidence="11">
        <text>L-threonine + hydrogencarbonate + ATP = L-threonylcarbamoyladenylate + diphosphate + H2O</text>
        <dbReference type="Rhea" id="RHEA:36407"/>
        <dbReference type="ChEBI" id="CHEBI:15377"/>
        <dbReference type="ChEBI" id="CHEBI:17544"/>
        <dbReference type="ChEBI" id="CHEBI:30616"/>
        <dbReference type="ChEBI" id="CHEBI:33019"/>
        <dbReference type="ChEBI" id="CHEBI:57926"/>
        <dbReference type="ChEBI" id="CHEBI:73682"/>
        <dbReference type="EC" id="2.7.7.87"/>
    </reaction>
</comment>
<dbReference type="Proteomes" id="UP000000603">
    <property type="component" value="Chromosome"/>
</dbReference>
<evidence type="ECO:0000256" key="5">
    <source>
        <dbReference type="ARBA" id="ARBA00022679"/>
    </source>
</evidence>